<feature type="region of interest" description="Disordered" evidence="1">
    <location>
        <begin position="128"/>
        <end position="193"/>
    </location>
</feature>
<proteinExistence type="predicted"/>
<dbReference type="OrthoDB" id="5286874at2759"/>
<dbReference type="Proteomes" id="UP000701801">
    <property type="component" value="Unassembled WGS sequence"/>
</dbReference>
<evidence type="ECO:0000313" key="2">
    <source>
        <dbReference type="EMBL" id="CAG8977271.1"/>
    </source>
</evidence>
<evidence type="ECO:0000313" key="3">
    <source>
        <dbReference type="Proteomes" id="UP000701801"/>
    </source>
</evidence>
<dbReference type="EMBL" id="CAJVRM010000209">
    <property type="protein sequence ID" value="CAG8977271.1"/>
    <property type="molecule type" value="Genomic_DNA"/>
</dbReference>
<accession>A0A9N9LTI2</accession>
<feature type="compositionally biased region" description="Basic and acidic residues" evidence="1">
    <location>
        <begin position="128"/>
        <end position="169"/>
    </location>
</feature>
<comment type="caution">
    <text evidence="2">The sequence shown here is derived from an EMBL/GenBank/DDBJ whole genome shotgun (WGS) entry which is preliminary data.</text>
</comment>
<organism evidence="2 3">
    <name type="scientific">Hymenoscyphus albidus</name>
    <dbReference type="NCBI Taxonomy" id="595503"/>
    <lineage>
        <taxon>Eukaryota</taxon>
        <taxon>Fungi</taxon>
        <taxon>Dikarya</taxon>
        <taxon>Ascomycota</taxon>
        <taxon>Pezizomycotina</taxon>
        <taxon>Leotiomycetes</taxon>
        <taxon>Helotiales</taxon>
        <taxon>Helotiaceae</taxon>
        <taxon>Hymenoscyphus</taxon>
    </lineage>
</organism>
<sequence>MLLSSHDFNHFLARHFTCAFDTAILVFDMDNYSEGVDRATDSHLRDHVLQDQDPGRASLGVNFNESFPAVKWIKIPSSAMSRQVLAELGYSFEHNVRLLLPLLTNNLTRSAQEFILFQKIHEIGVQDSRESERVTIEGKDRYGEEGGRRRRVEIDRGVERETESAKERSSSTISSSSQSLCGDASRDSDDSDYMPQDFSFKLSRYRKGLQTREGIRSPAVGKGMPKKEPLTSSQQSMNVAHLGKVIHVWKSHYTGDGSIDGDQSVELKVAEGINSQDQPLFKSLQIEDTNMNFDRFETAVKGLPGLTDLQKSGLNRLFKLFGEIDRPTHTSNGSSVRFMTPTILSTTIRPEPRDLNESSRRKRSVIWMCLPYFLLQNYSANSNDLLPASHPAKTLLEAQSSFAHEKRDMQQAVCKLPGCPQGHCFHIAQVWCVVVDESFLVTGSHTSISTLFGKYVSLSTELPPPDMGRNQIQPRSFACYPAQIQVSSGEMLWSFPVNECESWYKFLLRFWEFSPKKLQFFYAGDIIQSKSWPKIIQQASKTSIRLSMTGAKSKSRESGTGLIYS</sequence>
<gene>
    <name evidence="2" type="ORF">HYALB_00009369</name>
</gene>
<keyword evidence="3" id="KW-1185">Reference proteome</keyword>
<name>A0A9N9LTI2_9HELO</name>
<feature type="compositionally biased region" description="Low complexity" evidence="1">
    <location>
        <begin position="170"/>
        <end position="179"/>
    </location>
</feature>
<reference evidence="2" key="1">
    <citation type="submission" date="2021-07" db="EMBL/GenBank/DDBJ databases">
        <authorList>
            <person name="Durling M."/>
        </authorList>
    </citation>
    <scope>NUCLEOTIDE SEQUENCE</scope>
</reference>
<dbReference type="AlphaFoldDB" id="A0A9N9LTI2"/>
<evidence type="ECO:0000256" key="1">
    <source>
        <dbReference type="SAM" id="MobiDB-lite"/>
    </source>
</evidence>
<feature type="region of interest" description="Disordered" evidence="1">
    <location>
        <begin position="211"/>
        <end position="233"/>
    </location>
</feature>
<protein>
    <submittedName>
        <fullName evidence="2">Uncharacterized protein</fullName>
    </submittedName>
</protein>